<feature type="region of interest" description="Disordered" evidence="1">
    <location>
        <begin position="308"/>
        <end position="327"/>
    </location>
</feature>
<organism evidence="2 3">
    <name type="scientific">Lepidopterella palustris CBS 459.81</name>
    <dbReference type="NCBI Taxonomy" id="1314670"/>
    <lineage>
        <taxon>Eukaryota</taxon>
        <taxon>Fungi</taxon>
        <taxon>Dikarya</taxon>
        <taxon>Ascomycota</taxon>
        <taxon>Pezizomycotina</taxon>
        <taxon>Dothideomycetes</taxon>
        <taxon>Pleosporomycetidae</taxon>
        <taxon>Mytilinidiales</taxon>
        <taxon>Argynnaceae</taxon>
        <taxon>Lepidopterella</taxon>
    </lineage>
</organism>
<feature type="compositionally biased region" description="Low complexity" evidence="1">
    <location>
        <begin position="20"/>
        <end position="35"/>
    </location>
</feature>
<feature type="compositionally biased region" description="Polar residues" evidence="1">
    <location>
        <begin position="1"/>
        <end position="10"/>
    </location>
</feature>
<feature type="region of interest" description="Disordered" evidence="1">
    <location>
        <begin position="61"/>
        <end position="134"/>
    </location>
</feature>
<feature type="region of interest" description="Disordered" evidence="1">
    <location>
        <begin position="168"/>
        <end position="193"/>
    </location>
</feature>
<evidence type="ECO:0000313" key="2">
    <source>
        <dbReference type="EMBL" id="OCK78417.1"/>
    </source>
</evidence>
<keyword evidence="3" id="KW-1185">Reference proteome</keyword>
<evidence type="ECO:0000313" key="3">
    <source>
        <dbReference type="Proteomes" id="UP000250266"/>
    </source>
</evidence>
<feature type="compositionally biased region" description="Basic and acidic residues" evidence="1">
    <location>
        <begin position="98"/>
        <end position="122"/>
    </location>
</feature>
<name>A0A8E2E6T2_9PEZI</name>
<sequence>MAPVSPTATHAASEIAVPRPTMAASTLTAPASPTPAMRPMRLWFSYQTADPFAPEPRHLVEKVEGDGGQRVLGRVSGEEVGKERRGEGRGRGSKKSIRRDGDARTEKRGERKATGTRVERKLSTIQEKTSGEAEAEAVEVMWQRKRPVKQGTLERSFNLAEGAWRKGHEGRERDLEPLDGPSILGKERGGVEMQGGRREIIRSPLSQLEHKLRHTKPDLMEHRNKIVSSPTLSSAEGRKIRGPLSILEHDIMNQGRGNLSNRTKAEQSLLDNQRRQIVGQIQRVRARRLVRKGSIIVAQGRKGRGWVAVDSGGEGDTKDVGEGLGMRESGTNAVLDTRRMKKLAGEYEEDPTKALSGETHAWTKSTPNIKPAKFKHHCIISGHLFRPLLLSSLPRHTVVKGVPSWRLGHRGKEERVGVRLECDACSKNIGGTVWQCEIPVCRQEVCWDCAGRLEEDWMGRAIGSWDSDG</sequence>
<feature type="compositionally biased region" description="Basic and acidic residues" evidence="1">
    <location>
        <begin position="76"/>
        <end position="90"/>
    </location>
</feature>
<gene>
    <name evidence="2" type="ORF">K432DRAFT_394781</name>
</gene>
<dbReference type="AlphaFoldDB" id="A0A8E2E6T2"/>
<accession>A0A8E2E6T2</accession>
<evidence type="ECO:0000256" key="1">
    <source>
        <dbReference type="SAM" id="MobiDB-lite"/>
    </source>
</evidence>
<dbReference type="OrthoDB" id="3790861at2759"/>
<protein>
    <submittedName>
        <fullName evidence="2">Uncharacterized protein</fullName>
    </submittedName>
</protein>
<proteinExistence type="predicted"/>
<dbReference type="Proteomes" id="UP000250266">
    <property type="component" value="Unassembled WGS sequence"/>
</dbReference>
<dbReference type="EMBL" id="KV745060">
    <property type="protein sequence ID" value="OCK78417.1"/>
    <property type="molecule type" value="Genomic_DNA"/>
</dbReference>
<feature type="region of interest" description="Disordered" evidence="1">
    <location>
        <begin position="1"/>
        <end position="35"/>
    </location>
</feature>
<reference evidence="2 3" key="1">
    <citation type="journal article" date="2016" name="Nat. Commun.">
        <title>Ectomycorrhizal ecology is imprinted in the genome of the dominant symbiotic fungus Cenococcum geophilum.</title>
        <authorList>
            <consortium name="DOE Joint Genome Institute"/>
            <person name="Peter M."/>
            <person name="Kohler A."/>
            <person name="Ohm R.A."/>
            <person name="Kuo A."/>
            <person name="Krutzmann J."/>
            <person name="Morin E."/>
            <person name="Arend M."/>
            <person name="Barry K.W."/>
            <person name="Binder M."/>
            <person name="Choi C."/>
            <person name="Clum A."/>
            <person name="Copeland A."/>
            <person name="Grisel N."/>
            <person name="Haridas S."/>
            <person name="Kipfer T."/>
            <person name="LaButti K."/>
            <person name="Lindquist E."/>
            <person name="Lipzen A."/>
            <person name="Maire R."/>
            <person name="Meier B."/>
            <person name="Mihaltcheva S."/>
            <person name="Molinier V."/>
            <person name="Murat C."/>
            <person name="Poggeler S."/>
            <person name="Quandt C.A."/>
            <person name="Sperisen C."/>
            <person name="Tritt A."/>
            <person name="Tisserant E."/>
            <person name="Crous P.W."/>
            <person name="Henrissat B."/>
            <person name="Nehls U."/>
            <person name="Egli S."/>
            <person name="Spatafora J.W."/>
            <person name="Grigoriev I.V."/>
            <person name="Martin F.M."/>
        </authorList>
    </citation>
    <scope>NUCLEOTIDE SEQUENCE [LARGE SCALE GENOMIC DNA]</scope>
    <source>
        <strain evidence="2 3">CBS 459.81</strain>
    </source>
</reference>